<dbReference type="GO" id="GO:0005930">
    <property type="term" value="C:axoneme"/>
    <property type="evidence" value="ECO:0007669"/>
    <property type="project" value="TreeGrafter"/>
</dbReference>
<dbReference type="Pfam" id="PF13870">
    <property type="entry name" value="CCDC113_CCDC96_CC"/>
    <property type="match status" value="1"/>
</dbReference>
<feature type="coiled-coil region" evidence="7">
    <location>
        <begin position="314"/>
        <end position="341"/>
    </location>
</feature>
<dbReference type="AlphaFoldDB" id="A0A504Z620"/>
<proteinExistence type="inferred from homology"/>
<reference evidence="9 10" key="1">
    <citation type="submission" date="2019-04" db="EMBL/GenBank/DDBJ databases">
        <title>Annotation for the trematode Fasciola gigantica.</title>
        <authorList>
            <person name="Choi Y.-J."/>
        </authorList>
    </citation>
    <scope>NUCLEOTIDE SEQUENCE [LARGE SCALE GENOMIC DNA]</scope>
    <source>
        <strain evidence="9">Uganda_cow_1</strain>
    </source>
</reference>
<evidence type="ECO:0000256" key="2">
    <source>
        <dbReference type="ARBA" id="ARBA00022794"/>
    </source>
</evidence>
<evidence type="ECO:0000313" key="9">
    <source>
        <dbReference type="EMBL" id="TPP67841.1"/>
    </source>
</evidence>
<dbReference type="EMBL" id="SUNJ01000190">
    <property type="protein sequence ID" value="TPP67841.1"/>
    <property type="molecule type" value="Genomic_DNA"/>
</dbReference>
<comment type="caution">
    <text evidence="9">The sequence shown here is derived from an EMBL/GenBank/DDBJ whole genome shotgun (WGS) entry which is preliminary data.</text>
</comment>
<evidence type="ECO:0000256" key="7">
    <source>
        <dbReference type="SAM" id="Coils"/>
    </source>
</evidence>
<evidence type="ECO:0000313" key="10">
    <source>
        <dbReference type="Proteomes" id="UP000316759"/>
    </source>
</evidence>
<dbReference type="GO" id="GO:0060271">
    <property type="term" value="P:cilium assembly"/>
    <property type="evidence" value="ECO:0007669"/>
    <property type="project" value="TreeGrafter"/>
</dbReference>
<feature type="domain" description="CCDC113/CCDC96 coiled-coil" evidence="8">
    <location>
        <begin position="169"/>
        <end position="343"/>
    </location>
</feature>
<keyword evidence="2" id="KW-0970">Cilium biogenesis/degradation</keyword>
<keyword evidence="3 7" id="KW-0175">Coiled coil</keyword>
<evidence type="ECO:0000256" key="6">
    <source>
        <dbReference type="ARBA" id="ARBA00044798"/>
    </source>
</evidence>
<keyword evidence="10" id="KW-1185">Reference proteome</keyword>
<comment type="similarity">
    <text evidence="5">Belongs to the CFAP263 family.</text>
</comment>
<evidence type="ECO:0000256" key="3">
    <source>
        <dbReference type="ARBA" id="ARBA00023054"/>
    </source>
</evidence>
<protein>
    <recommendedName>
        <fullName evidence="6">Cilia- and flagella-associated protein 263</fullName>
    </recommendedName>
</protein>
<dbReference type="OrthoDB" id="6255478at2759"/>
<dbReference type="GO" id="GO:0036064">
    <property type="term" value="C:ciliary basal body"/>
    <property type="evidence" value="ECO:0007669"/>
    <property type="project" value="TreeGrafter"/>
</dbReference>
<gene>
    <name evidence="9" type="ORF">FGIG_10934</name>
</gene>
<accession>A0A504Z620</accession>
<dbReference type="PANTHER" id="PTHR15654:SF2">
    <property type="entry name" value="COILED-COIL DOMAIN-CONTAINING PROTEIN 113"/>
    <property type="match status" value="1"/>
</dbReference>
<dbReference type="Proteomes" id="UP000316759">
    <property type="component" value="Unassembled WGS sequence"/>
</dbReference>
<sequence length="368" mass="43138">MASGSKSNYNVADEVITGDVNTIRFFIQETNAATEHIVSENEIMLHYIEKYSIFLDQQDDTSSRQRSFTLRMRAKPNATERLQGLNAMQKCNIAATEGDFIGQRIKNLIEESEKILEVFNAVLKCILIRRAEIQKQFVNFKSAVLKGDVNNVTDVPKAEKLLRYQEKFMLSRETLILQLRRKNPLLQEKIKRLESWARRTGQYEEQPKKIDFKCIQRSNLQFAEELHNRNKKLRELKVLSSNANYFKRKYKETLRIEMDDKEWSSRRIQTRVTRSSAVAAGCGLICKQTEVEKDNQRELIYRSGNYRVPSIPEFIRTQAELKAIERQLKVAKRQKRLAQMTCAYAKSRLHIPDVPQPQTHSQLRRCRY</sequence>
<evidence type="ECO:0000256" key="5">
    <source>
        <dbReference type="ARBA" id="ARBA00044506"/>
    </source>
</evidence>
<name>A0A504Z620_FASGI</name>
<organism evidence="9 10">
    <name type="scientific">Fasciola gigantica</name>
    <name type="common">Giant liver fluke</name>
    <dbReference type="NCBI Taxonomy" id="46835"/>
    <lineage>
        <taxon>Eukaryota</taxon>
        <taxon>Metazoa</taxon>
        <taxon>Spiralia</taxon>
        <taxon>Lophotrochozoa</taxon>
        <taxon>Platyhelminthes</taxon>
        <taxon>Trematoda</taxon>
        <taxon>Digenea</taxon>
        <taxon>Plagiorchiida</taxon>
        <taxon>Echinostomata</taxon>
        <taxon>Echinostomatoidea</taxon>
        <taxon>Fasciolidae</taxon>
        <taxon>Fasciola</taxon>
    </lineage>
</organism>
<dbReference type="STRING" id="46835.A0A504Z620"/>
<evidence type="ECO:0000259" key="8">
    <source>
        <dbReference type="Pfam" id="PF13870"/>
    </source>
</evidence>
<keyword evidence="4" id="KW-0966">Cell projection</keyword>
<dbReference type="InterPro" id="IPR025254">
    <property type="entry name" value="CCDC113/CCDC96_CC"/>
</dbReference>
<dbReference type="InterPro" id="IPR051885">
    <property type="entry name" value="CC_CF"/>
</dbReference>
<evidence type="ECO:0000256" key="1">
    <source>
        <dbReference type="ARBA" id="ARBA00004138"/>
    </source>
</evidence>
<comment type="subcellular location">
    <subcellularLocation>
        <location evidence="1">Cell projection</location>
        <location evidence="1">Cilium</location>
    </subcellularLocation>
</comment>
<evidence type="ECO:0000256" key="4">
    <source>
        <dbReference type="ARBA" id="ARBA00023273"/>
    </source>
</evidence>
<dbReference type="PANTHER" id="PTHR15654">
    <property type="entry name" value="COILED-COIL DOMAIN-CONTAINING PROTEIN 113-RELATED"/>
    <property type="match status" value="1"/>
</dbReference>